<dbReference type="RefSeq" id="WP_256925966.1">
    <property type="nucleotide sequence ID" value="NZ_NGKW01000047.1"/>
</dbReference>
<dbReference type="AlphaFoldDB" id="A0A242AMH3"/>
<evidence type="ECO:0000313" key="1">
    <source>
        <dbReference type="EMBL" id="OTN82247.1"/>
    </source>
</evidence>
<name>A0A242AMH3_ENTFC</name>
<accession>A0A242AMH3</accession>
<dbReference type="Proteomes" id="UP000194885">
    <property type="component" value="Unassembled WGS sequence"/>
</dbReference>
<sequence length="118" mass="13707">MTIRSIRLVDCYDQETGNYLGSFEKTNENILNYVASIPPYRNILLVDYATDHTLLTTIGHFLNDVPDQEWVKTILPRLIEKQIGEEPIEKVIIYNRYEETEGRTCINFPIENVLTEGI</sequence>
<proteinExistence type="predicted"/>
<organism evidence="1 2">
    <name type="scientific">Enterococcus faecium</name>
    <name type="common">Streptococcus faecium</name>
    <dbReference type="NCBI Taxonomy" id="1352"/>
    <lineage>
        <taxon>Bacteria</taxon>
        <taxon>Bacillati</taxon>
        <taxon>Bacillota</taxon>
        <taxon>Bacilli</taxon>
        <taxon>Lactobacillales</taxon>
        <taxon>Enterococcaceae</taxon>
        <taxon>Enterococcus</taxon>
    </lineage>
</organism>
<dbReference type="EMBL" id="NGKW01000047">
    <property type="protein sequence ID" value="OTN82247.1"/>
    <property type="molecule type" value="Genomic_DNA"/>
</dbReference>
<reference evidence="1 2" key="1">
    <citation type="submission" date="2017-05" db="EMBL/GenBank/DDBJ databases">
        <title>The Genome Sequence of Enterococcus faecium 7H8_DIV0219.</title>
        <authorList>
            <consortium name="The Broad Institute Genomics Platform"/>
            <consortium name="The Broad Institute Genomic Center for Infectious Diseases"/>
            <person name="Earl A."/>
            <person name="Manson A."/>
            <person name="Schwartman J."/>
            <person name="Gilmore M."/>
            <person name="Abouelleil A."/>
            <person name="Cao P."/>
            <person name="Chapman S."/>
            <person name="Cusick C."/>
            <person name="Shea T."/>
            <person name="Young S."/>
            <person name="Neafsey D."/>
            <person name="Nusbaum C."/>
            <person name="Birren B."/>
        </authorList>
    </citation>
    <scope>NUCLEOTIDE SEQUENCE [LARGE SCALE GENOMIC DNA]</scope>
    <source>
        <strain evidence="1 2">7H8_DIV0219</strain>
    </source>
</reference>
<protein>
    <submittedName>
        <fullName evidence="1">Uncharacterized protein</fullName>
    </submittedName>
</protein>
<gene>
    <name evidence="1" type="ORF">A5810_003223</name>
</gene>
<evidence type="ECO:0000313" key="2">
    <source>
        <dbReference type="Proteomes" id="UP000194885"/>
    </source>
</evidence>
<comment type="caution">
    <text evidence="1">The sequence shown here is derived from an EMBL/GenBank/DDBJ whole genome shotgun (WGS) entry which is preliminary data.</text>
</comment>